<comment type="caution">
    <text evidence="5">The sequence shown here is derived from an EMBL/GenBank/DDBJ whole genome shotgun (WGS) entry which is preliminary data.</text>
</comment>
<dbReference type="InterPro" id="IPR016071">
    <property type="entry name" value="Staphylococal_nuclease_OB-fold"/>
</dbReference>
<organism evidence="5">
    <name type="scientific">marine sediment metagenome</name>
    <dbReference type="NCBI Taxonomy" id="412755"/>
    <lineage>
        <taxon>unclassified sequences</taxon>
        <taxon>metagenomes</taxon>
        <taxon>ecological metagenomes</taxon>
    </lineage>
</organism>
<evidence type="ECO:0000256" key="2">
    <source>
        <dbReference type="ARBA" id="ARBA00022759"/>
    </source>
</evidence>
<keyword evidence="3" id="KW-0378">Hydrolase</keyword>
<name>X1J9M5_9ZZZZ</name>
<dbReference type="Pfam" id="PF00565">
    <property type="entry name" value="SNase"/>
    <property type="match status" value="1"/>
</dbReference>
<dbReference type="AlphaFoldDB" id="X1J9M5"/>
<proteinExistence type="predicted"/>
<accession>X1J9M5</accession>
<dbReference type="SMART" id="SM00318">
    <property type="entry name" value="SNc"/>
    <property type="match status" value="1"/>
</dbReference>
<protein>
    <recommendedName>
        <fullName evidence="4">TNase-like domain-containing protein</fullName>
    </recommendedName>
</protein>
<dbReference type="PROSITE" id="PS51257">
    <property type="entry name" value="PROKAR_LIPOPROTEIN"/>
    <property type="match status" value="1"/>
</dbReference>
<dbReference type="PANTHER" id="PTHR12302:SF3">
    <property type="entry name" value="SERINE_THREONINE-PROTEIN KINASE 31"/>
    <property type="match status" value="1"/>
</dbReference>
<dbReference type="PANTHER" id="PTHR12302">
    <property type="entry name" value="EBNA2 BINDING PROTEIN P100"/>
    <property type="match status" value="1"/>
</dbReference>
<keyword evidence="1" id="KW-0540">Nuclease</keyword>
<gene>
    <name evidence="5" type="ORF">S03H2_52502</name>
</gene>
<feature type="non-terminal residue" evidence="5">
    <location>
        <position position="138"/>
    </location>
</feature>
<evidence type="ECO:0000256" key="3">
    <source>
        <dbReference type="ARBA" id="ARBA00022801"/>
    </source>
</evidence>
<dbReference type="GO" id="GO:0004519">
    <property type="term" value="F:endonuclease activity"/>
    <property type="evidence" value="ECO:0007669"/>
    <property type="project" value="UniProtKB-KW"/>
</dbReference>
<keyword evidence="2" id="KW-0255">Endonuclease</keyword>
<dbReference type="Gene3D" id="2.40.50.90">
    <property type="match status" value="1"/>
</dbReference>
<dbReference type="SUPFAM" id="SSF50199">
    <property type="entry name" value="Staphylococcal nuclease"/>
    <property type="match status" value="1"/>
</dbReference>
<evidence type="ECO:0000259" key="4">
    <source>
        <dbReference type="PROSITE" id="PS50830"/>
    </source>
</evidence>
<dbReference type="PROSITE" id="PS50830">
    <property type="entry name" value="TNASE_3"/>
    <property type="match status" value="1"/>
</dbReference>
<feature type="domain" description="TNase-like" evidence="4">
    <location>
        <begin position="23"/>
        <end position="138"/>
    </location>
</feature>
<evidence type="ECO:0000313" key="5">
    <source>
        <dbReference type="EMBL" id="GAH66448.1"/>
    </source>
</evidence>
<dbReference type="EMBL" id="BARU01033351">
    <property type="protein sequence ID" value="GAH66448.1"/>
    <property type="molecule type" value="Genomic_DNA"/>
</dbReference>
<dbReference type="GO" id="GO:0016787">
    <property type="term" value="F:hydrolase activity"/>
    <property type="evidence" value="ECO:0007669"/>
    <property type="project" value="UniProtKB-KW"/>
</dbReference>
<dbReference type="InterPro" id="IPR035437">
    <property type="entry name" value="SNase_OB-fold_sf"/>
</dbReference>
<evidence type="ECO:0000256" key="1">
    <source>
        <dbReference type="ARBA" id="ARBA00022722"/>
    </source>
</evidence>
<reference evidence="5" key="1">
    <citation type="journal article" date="2014" name="Front. Microbiol.">
        <title>High frequency of phylogenetically diverse reductive dehalogenase-homologous genes in deep subseafloor sedimentary metagenomes.</title>
        <authorList>
            <person name="Kawai M."/>
            <person name="Futagami T."/>
            <person name="Toyoda A."/>
            <person name="Takaki Y."/>
            <person name="Nishi S."/>
            <person name="Hori S."/>
            <person name="Arai W."/>
            <person name="Tsubouchi T."/>
            <person name="Morono Y."/>
            <person name="Uchiyama I."/>
            <person name="Ito T."/>
            <person name="Fujiyama A."/>
            <person name="Inagaki F."/>
            <person name="Takami H."/>
        </authorList>
    </citation>
    <scope>NUCLEOTIDE SEQUENCE</scope>
    <source>
        <strain evidence="5">Expedition CK06-06</strain>
    </source>
</reference>
<sequence length="138" mass="15711">MSSKIWLSAIILSSSLLIGCGAPPETAKVTQVIDGDTVTIEGNYRVRYIGIDTPEVYPKVEEYGIEAWEANRRLVEGKEVRLERDATEKDKYDRLLRYVYVDDVFVNAELVRQGLAEAKSYPPDTKYQDYLEELEAEA</sequence>